<protein>
    <submittedName>
        <fullName evidence="2">Uncharacterized protein</fullName>
    </submittedName>
</protein>
<feature type="compositionally biased region" description="Basic and acidic residues" evidence="1">
    <location>
        <begin position="79"/>
        <end position="93"/>
    </location>
</feature>
<dbReference type="AlphaFoldDB" id="A0A1B6FSL5"/>
<reference evidence="2" key="1">
    <citation type="submission" date="2015-11" db="EMBL/GenBank/DDBJ databases">
        <title>De novo transcriptome assembly of four potential Pierce s Disease insect vectors from Arizona vineyards.</title>
        <authorList>
            <person name="Tassone E.E."/>
        </authorList>
    </citation>
    <scope>NUCLEOTIDE SEQUENCE</scope>
</reference>
<gene>
    <name evidence="2" type="ORF">g.6519</name>
</gene>
<feature type="non-terminal residue" evidence="2">
    <location>
        <position position="113"/>
    </location>
</feature>
<dbReference type="EMBL" id="GECZ01016553">
    <property type="protein sequence ID" value="JAS53216.1"/>
    <property type="molecule type" value="Transcribed_RNA"/>
</dbReference>
<accession>A0A1B6FSL5</accession>
<feature type="region of interest" description="Disordered" evidence="1">
    <location>
        <begin position="41"/>
        <end position="113"/>
    </location>
</feature>
<feature type="non-terminal residue" evidence="2">
    <location>
        <position position="1"/>
    </location>
</feature>
<organism evidence="2">
    <name type="scientific">Cuerna arida</name>
    <dbReference type="NCBI Taxonomy" id="1464854"/>
    <lineage>
        <taxon>Eukaryota</taxon>
        <taxon>Metazoa</taxon>
        <taxon>Ecdysozoa</taxon>
        <taxon>Arthropoda</taxon>
        <taxon>Hexapoda</taxon>
        <taxon>Insecta</taxon>
        <taxon>Pterygota</taxon>
        <taxon>Neoptera</taxon>
        <taxon>Paraneoptera</taxon>
        <taxon>Hemiptera</taxon>
        <taxon>Auchenorrhyncha</taxon>
        <taxon>Membracoidea</taxon>
        <taxon>Cicadellidae</taxon>
        <taxon>Cicadellinae</taxon>
        <taxon>Proconiini</taxon>
        <taxon>Cuerna</taxon>
    </lineage>
</organism>
<name>A0A1B6FSL5_9HEMI</name>
<evidence type="ECO:0000256" key="1">
    <source>
        <dbReference type="SAM" id="MobiDB-lite"/>
    </source>
</evidence>
<proteinExistence type="predicted"/>
<evidence type="ECO:0000313" key="2">
    <source>
        <dbReference type="EMBL" id="JAS53216.1"/>
    </source>
</evidence>
<sequence length="113" mass="12415">IGGIGLSYSLDRHSKSQPKLSLLKSHLVHGWRSTSLCLETEGVKHRRRGRPKGCLNKKTLRQQTTEGSDDDGLAQPVVIRKESVKVEGSEGKRKVGRPKGSVGFNKKLLNSSL</sequence>